<reference evidence="1 2" key="1">
    <citation type="journal article" date="2019" name="Int. J. Syst. Evol. Microbiol.">
        <title>The Global Catalogue of Microorganisms (GCM) 10K type strain sequencing project: providing services to taxonomists for standard genome sequencing and annotation.</title>
        <authorList>
            <consortium name="The Broad Institute Genomics Platform"/>
            <consortium name="The Broad Institute Genome Sequencing Center for Infectious Disease"/>
            <person name="Wu L."/>
            <person name="Ma J."/>
        </authorList>
    </citation>
    <scope>NUCLEOTIDE SEQUENCE [LARGE SCALE GENOMIC DNA]</scope>
    <source>
        <strain evidence="1 2">CGMCC 1.12720</strain>
    </source>
</reference>
<keyword evidence="2" id="KW-1185">Reference proteome</keyword>
<comment type="caution">
    <text evidence="1">The sequence shown here is derived from an EMBL/GenBank/DDBJ whole genome shotgun (WGS) entry which is preliminary data.</text>
</comment>
<accession>A0ACB5PQE0</accession>
<proteinExistence type="predicted"/>
<dbReference type="EMBL" id="BMFN01000002">
    <property type="protein sequence ID" value="GGF61945.1"/>
    <property type="molecule type" value="Genomic_DNA"/>
</dbReference>
<name>A0ACB5PQE0_9BACT</name>
<protein>
    <submittedName>
        <fullName evidence="1">Uncharacterized protein</fullName>
    </submittedName>
</protein>
<dbReference type="Proteomes" id="UP000605392">
    <property type="component" value="Unassembled WGS sequence"/>
</dbReference>
<organism evidence="1 2">
    <name type="scientific">Hymenobacter qilianensis</name>
    <dbReference type="NCBI Taxonomy" id="1385715"/>
    <lineage>
        <taxon>Bacteria</taxon>
        <taxon>Pseudomonadati</taxon>
        <taxon>Bacteroidota</taxon>
        <taxon>Cytophagia</taxon>
        <taxon>Cytophagales</taxon>
        <taxon>Hymenobacteraceae</taxon>
        <taxon>Hymenobacter</taxon>
    </lineage>
</organism>
<evidence type="ECO:0000313" key="1">
    <source>
        <dbReference type="EMBL" id="GGF61945.1"/>
    </source>
</evidence>
<sequence>MQPAPTVSANGQPREYYSLPNKSIKYNLKKINRTNKCALQPVRALLVDI</sequence>
<evidence type="ECO:0000313" key="2">
    <source>
        <dbReference type="Proteomes" id="UP000605392"/>
    </source>
</evidence>
<gene>
    <name evidence="1" type="ORF">GCM10011375_16180</name>
</gene>